<evidence type="ECO:0000313" key="2">
    <source>
        <dbReference type="EMBL" id="EEH08638.1"/>
    </source>
</evidence>
<feature type="compositionally biased region" description="Low complexity" evidence="1">
    <location>
        <begin position="107"/>
        <end position="121"/>
    </location>
</feature>
<dbReference type="Proteomes" id="UP000001631">
    <property type="component" value="Unassembled WGS sequence"/>
</dbReference>
<sequence length="159" mass="16723">MHTQGLPLDPLNSERSGVLNGQCNTREDEERGRGLTGDGVGGGWWWWVEGGVIWEWMGEWGRDEVVVVEMPILVGVDGGGSEGVREGVGGGWWVVSGCLGGLAGNKSSSNQQHQQSQQSQQRGPYEGGKIGGGMKEQATRACTVFLGLGSNDVGGAAPQ</sequence>
<evidence type="ECO:0000313" key="3">
    <source>
        <dbReference type="Proteomes" id="UP000001631"/>
    </source>
</evidence>
<feature type="region of interest" description="Disordered" evidence="1">
    <location>
        <begin position="105"/>
        <end position="133"/>
    </location>
</feature>
<feature type="region of interest" description="Disordered" evidence="1">
    <location>
        <begin position="1"/>
        <end position="36"/>
    </location>
</feature>
<gene>
    <name evidence="2" type="ORF">HCBG_03927</name>
</gene>
<dbReference type="InParanoid" id="C0NL97"/>
<proteinExistence type="predicted"/>
<dbReference type="HOGENOM" id="CLU_1660207_0_0_1"/>
<accession>C0NL97</accession>
<evidence type="ECO:0000256" key="1">
    <source>
        <dbReference type="SAM" id="MobiDB-lite"/>
    </source>
</evidence>
<dbReference type="AlphaFoldDB" id="C0NL97"/>
<feature type="compositionally biased region" description="Polar residues" evidence="1">
    <location>
        <begin position="13"/>
        <end position="24"/>
    </location>
</feature>
<dbReference type="GeneID" id="69036943"/>
<protein>
    <submittedName>
        <fullName evidence="2">Uncharacterized protein</fullName>
    </submittedName>
</protein>
<dbReference type="RefSeq" id="XP_045289119.1">
    <property type="nucleotide sequence ID" value="XM_045430976.1"/>
</dbReference>
<organism evidence="2 3">
    <name type="scientific">Ajellomyces capsulatus (strain G186AR / H82 / ATCC MYA-2454 / RMSCC 2432)</name>
    <name type="common">Darling's disease fungus</name>
    <name type="synonym">Histoplasma capsulatum</name>
    <dbReference type="NCBI Taxonomy" id="447093"/>
    <lineage>
        <taxon>Eukaryota</taxon>
        <taxon>Fungi</taxon>
        <taxon>Dikarya</taxon>
        <taxon>Ascomycota</taxon>
        <taxon>Pezizomycotina</taxon>
        <taxon>Eurotiomycetes</taxon>
        <taxon>Eurotiomycetidae</taxon>
        <taxon>Onygenales</taxon>
        <taxon>Ajellomycetaceae</taxon>
        <taxon>Histoplasma</taxon>
    </lineage>
</organism>
<reference evidence="2" key="1">
    <citation type="submission" date="2009-02" db="EMBL/GenBank/DDBJ databases">
        <title>The Genome Sequence of Ajellomyces capsulatus strain G186AR.</title>
        <authorList>
            <consortium name="The Broad Institute Genome Sequencing Platform"/>
            <person name="Champion M."/>
            <person name="Cuomo C."/>
            <person name="Ma L.-J."/>
            <person name="Henn M.R."/>
            <person name="Sil A."/>
            <person name="Goldman B."/>
            <person name="Young S.K."/>
            <person name="Kodira C.D."/>
            <person name="Zeng Q."/>
            <person name="Koehrsen M."/>
            <person name="Alvarado L."/>
            <person name="Berlin A."/>
            <person name="Borenstein D."/>
            <person name="Chen Z."/>
            <person name="Engels R."/>
            <person name="Freedman E."/>
            <person name="Gellesch M."/>
            <person name="Goldberg J."/>
            <person name="Griggs A."/>
            <person name="Gujja S."/>
            <person name="Heiman D."/>
            <person name="Hepburn T."/>
            <person name="Howarth C."/>
            <person name="Jen D."/>
            <person name="Larson L."/>
            <person name="Lewis B."/>
            <person name="Mehta T."/>
            <person name="Park D."/>
            <person name="Pearson M."/>
            <person name="Roberts A."/>
            <person name="Saif S."/>
            <person name="Shea T."/>
            <person name="Shenoy N."/>
            <person name="Sisk P."/>
            <person name="Stolte C."/>
            <person name="Sykes S."/>
            <person name="Walk T."/>
            <person name="White J."/>
            <person name="Yandava C."/>
            <person name="Klein B."/>
            <person name="McEwen J.G."/>
            <person name="Puccia R."/>
            <person name="Goldman G.H."/>
            <person name="Felipe M.S."/>
            <person name="Nino-Vega G."/>
            <person name="San-Blas G."/>
            <person name="Taylor J."/>
            <person name="Mendoza L."/>
            <person name="Galagan J."/>
            <person name="Nusbaum C."/>
            <person name="Birren B."/>
        </authorList>
    </citation>
    <scope>NUCLEOTIDE SEQUENCE</scope>
    <source>
        <strain evidence="2">G186AR</strain>
    </source>
</reference>
<dbReference type="EMBL" id="GG663366">
    <property type="protein sequence ID" value="EEH08638.1"/>
    <property type="molecule type" value="Genomic_DNA"/>
</dbReference>
<name>C0NL97_AJECG</name>
<keyword evidence="3" id="KW-1185">Reference proteome</keyword>